<dbReference type="PANTHER" id="PTHR24056:SF459">
    <property type="entry name" value="CYCLIN-DEPENDENT KINASE 13"/>
    <property type="match status" value="1"/>
</dbReference>
<dbReference type="PROSITE" id="PS00108">
    <property type="entry name" value="PROTEIN_KINASE_ST"/>
    <property type="match status" value="1"/>
</dbReference>
<keyword evidence="3" id="KW-0808">Transferase</keyword>
<dbReference type="InterPro" id="IPR000719">
    <property type="entry name" value="Prot_kinase_dom"/>
</dbReference>
<dbReference type="Gene3D" id="1.10.510.10">
    <property type="entry name" value="Transferase(Phosphotransferase) domain 1"/>
    <property type="match status" value="1"/>
</dbReference>
<keyword evidence="5" id="KW-0418">Kinase</keyword>
<reference evidence="8" key="1">
    <citation type="submission" date="2014-11" db="EMBL/GenBank/DDBJ databases">
        <authorList>
            <person name="Amaro Gonzalez C."/>
        </authorList>
    </citation>
    <scope>NUCLEOTIDE SEQUENCE</scope>
</reference>
<feature type="domain" description="Protein kinase" evidence="7">
    <location>
        <begin position="1"/>
        <end position="92"/>
    </location>
</feature>
<protein>
    <recommendedName>
        <fullName evidence="7">Protein kinase domain-containing protein</fullName>
    </recommendedName>
</protein>
<dbReference type="InterPro" id="IPR050108">
    <property type="entry name" value="CDK"/>
</dbReference>
<evidence type="ECO:0000256" key="5">
    <source>
        <dbReference type="ARBA" id="ARBA00022777"/>
    </source>
</evidence>
<comment type="similarity">
    <text evidence="1">Belongs to the protein kinase superfamily. CMGC Ser/Thr protein kinase family. CDC2/CDKX subfamily.</text>
</comment>
<dbReference type="InterPro" id="IPR011009">
    <property type="entry name" value="Kinase-like_dom_sf"/>
</dbReference>
<dbReference type="GO" id="GO:0008353">
    <property type="term" value="F:RNA polymerase II CTD heptapeptide repeat kinase activity"/>
    <property type="evidence" value="ECO:0007669"/>
    <property type="project" value="TreeGrafter"/>
</dbReference>
<organism evidence="8">
    <name type="scientific">Anguilla anguilla</name>
    <name type="common">European freshwater eel</name>
    <name type="synonym">Muraena anguilla</name>
    <dbReference type="NCBI Taxonomy" id="7936"/>
    <lineage>
        <taxon>Eukaryota</taxon>
        <taxon>Metazoa</taxon>
        <taxon>Chordata</taxon>
        <taxon>Craniata</taxon>
        <taxon>Vertebrata</taxon>
        <taxon>Euteleostomi</taxon>
        <taxon>Actinopterygii</taxon>
        <taxon>Neopterygii</taxon>
        <taxon>Teleostei</taxon>
        <taxon>Anguilliformes</taxon>
        <taxon>Anguillidae</taxon>
        <taxon>Anguilla</taxon>
    </lineage>
</organism>
<dbReference type="GO" id="GO:0005524">
    <property type="term" value="F:ATP binding"/>
    <property type="evidence" value="ECO:0007669"/>
    <property type="project" value="UniProtKB-KW"/>
</dbReference>
<keyword evidence="4" id="KW-0547">Nucleotide-binding</keyword>
<dbReference type="GO" id="GO:0008024">
    <property type="term" value="C:cyclin/CDK positive transcription elongation factor complex"/>
    <property type="evidence" value="ECO:0007669"/>
    <property type="project" value="TreeGrafter"/>
</dbReference>
<dbReference type="PROSITE" id="PS50011">
    <property type="entry name" value="PROTEIN_KINASE_DOM"/>
    <property type="match status" value="1"/>
</dbReference>
<dbReference type="PANTHER" id="PTHR24056">
    <property type="entry name" value="CELL DIVISION PROTEIN KINASE"/>
    <property type="match status" value="1"/>
</dbReference>
<dbReference type="EMBL" id="GBXM01051817">
    <property type="protein sequence ID" value="JAH56760.1"/>
    <property type="molecule type" value="Transcribed_RNA"/>
</dbReference>
<evidence type="ECO:0000256" key="1">
    <source>
        <dbReference type="ARBA" id="ARBA00006485"/>
    </source>
</evidence>
<keyword evidence="6" id="KW-0067">ATP-binding</keyword>
<sequence>MYTTVCPGASYLVFEYMDHDLMGLLESGLVHFNESHIKSFMRQLLEGLDYCHKKNFLHRDIKCSNILLNNKYDWDLNQLFTSVTAVIFFIHL</sequence>
<reference evidence="8" key="2">
    <citation type="journal article" date="2015" name="Fish Shellfish Immunol.">
        <title>Early steps in the European eel (Anguilla anguilla)-Vibrio vulnificus interaction in the gills: Role of the RtxA13 toxin.</title>
        <authorList>
            <person name="Callol A."/>
            <person name="Pajuelo D."/>
            <person name="Ebbesson L."/>
            <person name="Teles M."/>
            <person name="MacKenzie S."/>
            <person name="Amaro C."/>
        </authorList>
    </citation>
    <scope>NUCLEOTIDE SEQUENCE</scope>
</reference>
<name>A0A0E9TV38_ANGAN</name>
<evidence type="ECO:0000256" key="6">
    <source>
        <dbReference type="ARBA" id="ARBA00022840"/>
    </source>
</evidence>
<evidence type="ECO:0000256" key="4">
    <source>
        <dbReference type="ARBA" id="ARBA00022741"/>
    </source>
</evidence>
<evidence type="ECO:0000256" key="2">
    <source>
        <dbReference type="ARBA" id="ARBA00022527"/>
    </source>
</evidence>
<accession>A0A0E9TV38</accession>
<evidence type="ECO:0000313" key="8">
    <source>
        <dbReference type="EMBL" id="JAH56760.1"/>
    </source>
</evidence>
<evidence type="ECO:0000256" key="3">
    <source>
        <dbReference type="ARBA" id="ARBA00022679"/>
    </source>
</evidence>
<evidence type="ECO:0000259" key="7">
    <source>
        <dbReference type="PROSITE" id="PS50011"/>
    </source>
</evidence>
<dbReference type="AlphaFoldDB" id="A0A0E9TV38"/>
<proteinExistence type="inferred from homology"/>
<dbReference type="GO" id="GO:0032968">
    <property type="term" value="P:positive regulation of transcription elongation by RNA polymerase II"/>
    <property type="evidence" value="ECO:0007669"/>
    <property type="project" value="TreeGrafter"/>
</dbReference>
<dbReference type="InterPro" id="IPR008271">
    <property type="entry name" value="Ser/Thr_kinase_AS"/>
</dbReference>
<dbReference type="SUPFAM" id="SSF56112">
    <property type="entry name" value="Protein kinase-like (PK-like)"/>
    <property type="match status" value="1"/>
</dbReference>
<dbReference type="Pfam" id="PF00069">
    <property type="entry name" value="Pkinase"/>
    <property type="match status" value="1"/>
</dbReference>
<keyword evidence="2" id="KW-0723">Serine/threonine-protein kinase</keyword>
<dbReference type="GO" id="GO:0030332">
    <property type="term" value="F:cyclin binding"/>
    <property type="evidence" value="ECO:0007669"/>
    <property type="project" value="TreeGrafter"/>
</dbReference>